<dbReference type="EMBL" id="JARKIK010000088">
    <property type="protein sequence ID" value="KAK8723694.1"/>
    <property type="molecule type" value="Genomic_DNA"/>
</dbReference>
<dbReference type="AlphaFoldDB" id="A0AAW0W3D4"/>
<protein>
    <submittedName>
        <fullName evidence="3">Uncharacterized protein</fullName>
    </submittedName>
</protein>
<keyword evidence="1" id="KW-0175">Coiled coil</keyword>
<organism evidence="3 4">
    <name type="scientific">Cherax quadricarinatus</name>
    <name type="common">Australian red claw crayfish</name>
    <dbReference type="NCBI Taxonomy" id="27406"/>
    <lineage>
        <taxon>Eukaryota</taxon>
        <taxon>Metazoa</taxon>
        <taxon>Ecdysozoa</taxon>
        <taxon>Arthropoda</taxon>
        <taxon>Crustacea</taxon>
        <taxon>Multicrustacea</taxon>
        <taxon>Malacostraca</taxon>
        <taxon>Eumalacostraca</taxon>
        <taxon>Eucarida</taxon>
        <taxon>Decapoda</taxon>
        <taxon>Pleocyemata</taxon>
        <taxon>Astacidea</taxon>
        <taxon>Parastacoidea</taxon>
        <taxon>Parastacidae</taxon>
        <taxon>Cherax</taxon>
    </lineage>
</organism>
<feature type="region of interest" description="Disordered" evidence="2">
    <location>
        <begin position="1"/>
        <end position="22"/>
    </location>
</feature>
<name>A0AAW0W3D4_CHEQU</name>
<feature type="coiled-coil region" evidence="1">
    <location>
        <begin position="478"/>
        <end position="538"/>
    </location>
</feature>
<evidence type="ECO:0000256" key="1">
    <source>
        <dbReference type="SAM" id="Coils"/>
    </source>
</evidence>
<feature type="compositionally biased region" description="Low complexity" evidence="2">
    <location>
        <begin position="1"/>
        <end position="18"/>
    </location>
</feature>
<evidence type="ECO:0000313" key="4">
    <source>
        <dbReference type="Proteomes" id="UP001445076"/>
    </source>
</evidence>
<reference evidence="3 4" key="1">
    <citation type="journal article" date="2024" name="BMC Genomics">
        <title>Genome assembly of redclaw crayfish (Cherax quadricarinatus) provides insights into its immune adaptation and hypoxia tolerance.</title>
        <authorList>
            <person name="Liu Z."/>
            <person name="Zheng J."/>
            <person name="Li H."/>
            <person name="Fang K."/>
            <person name="Wang S."/>
            <person name="He J."/>
            <person name="Zhou D."/>
            <person name="Weng S."/>
            <person name="Chi M."/>
            <person name="Gu Z."/>
            <person name="He J."/>
            <person name="Li F."/>
            <person name="Wang M."/>
        </authorList>
    </citation>
    <scope>NUCLEOTIDE SEQUENCE [LARGE SCALE GENOMIC DNA]</scope>
    <source>
        <strain evidence="3">ZL_2023a</strain>
    </source>
</reference>
<proteinExistence type="predicted"/>
<gene>
    <name evidence="3" type="ORF">OTU49_011495</name>
</gene>
<sequence length="544" mass="61766">MEVNKVSNSEESSTGGSSKTIEIAKNLTEEIGKRVISENSSANNGQDSGICSSLGPLDHQREIGITLHQQFGHESKALSYVTSTPIKETRNQGKFSDNEILPSQMILDDPQLSSIDDDLTEHEAVSLASDNECDESSSRLYETKVKVNCDNSTKRCSFMTRFLNDASAQSRMSRNHSFSETIKSEPSSVKRNLFDIPVSPKLKNRVRQRLYTLVNSIEGYEGRINIRDEEENIRKFCYEAVKSMSNPKLTKCGCIHRNGCSASSLKVQQNLCGQDVKSSLLINDSVNDTKVCKCSQECIALSIGPQQHDSNLNHTCVSTVSNRVSERYETVMSSMLDSQVRTLQLHQEQIYQEKLRLAIQKKDQETQARIFVYREELRQMIQVVEDLKLKLLDIEKKMTEQAQLFQEKNREQDEKHRETLARLKMDCEKKVHEAESRVASIHKEIAKSCEEKNLNVLSVTNEKAASVGKEHQQVVFNLNCIINKLRAEKRELESLINSNSNSDNNELVASIAEVIRENNILKEELKLTKQRLKESSNTERRLVT</sequence>
<feature type="non-terminal residue" evidence="3">
    <location>
        <position position="544"/>
    </location>
</feature>
<evidence type="ECO:0000256" key="2">
    <source>
        <dbReference type="SAM" id="MobiDB-lite"/>
    </source>
</evidence>
<comment type="caution">
    <text evidence="3">The sequence shown here is derived from an EMBL/GenBank/DDBJ whole genome shotgun (WGS) entry which is preliminary data.</text>
</comment>
<keyword evidence="4" id="KW-1185">Reference proteome</keyword>
<accession>A0AAW0W3D4</accession>
<evidence type="ECO:0000313" key="3">
    <source>
        <dbReference type="EMBL" id="KAK8723694.1"/>
    </source>
</evidence>
<dbReference type="Proteomes" id="UP001445076">
    <property type="component" value="Unassembled WGS sequence"/>
</dbReference>